<dbReference type="InterPro" id="IPR054289">
    <property type="entry name" value="DUF7025"/>
</dbReference>
<feature type="region of interest" description="Disordered" evidence="1">
    <location>
        <begin position="1"/>
        <end position="74"/>
    </location>
</feature>
<dbReference type="SMART" id="SM00382">
    <property type="entry name" value="AAA"/>
    <property type="match status" value="1"/>
</dbReference>
<evidence type="ECO:0000259" key="2">
    <source>
        <dbReference type="SMART" id="SM00382"/>
    </source>
</evidence>
<keyword evidence="4" id="KW-1185">Reference proteome</keyword>
<protein>
    <recommendedName>
        <fullName evidence="2">AAA+ ATPase domain-containing protein</fullName>
    </recommendedName>
</protein>
<dbReference type="Pfam" id="PF00004">
    <property type="entry name" value="AAA"/>
    <property type="match status" value="1"/>
</dbReference>
<dbReference type="InterPro" id="IPR056599">
    <property type="entry name" value="AAA_lid_fung"/>
</dbReference>
<dbReference type="SUPFAM" id="SSF52540">
    <property type="entry name" value="P-loop containing nucleoside triphosphate hydrolases"/>
    <property type="match status" value="1"/>
</dbReference>
<accession>A0ABY6UIY5</accession>
<dbReference type="PANTHER" id="PTHR46411">
    <property type="entry name" value="FAMILY ATPASE, PUTATIVE-RELATED"/>
    <property type="match status" value="1"/>
</dbReference>
<feature type="domain" description="AAA+ ATPase" evidence="2">
    <location>
        <begin position="573"/>
        <end position="700"/>
    </location>
</feature>
<name>A0ABY6UIY5_BIOOC</name>
<dbReference type="Proteomes" id="UP000766486">
    <property type="component" value="Unassembled WGS sequence"/>
</dbReference>
<dbReference type="InterPro" id="IPR027417">
    <property type="entry name" value="P-loop_NTPase"/>
</dbReference>
<evidence type="ECO:0000256" key="1">
    <source>
        <dbReference type="SAM" id="MobiDB-lite"/>
    </source>
</evidence>
<dbReference type="InterPro" id="IPR003959">
    <property type="entry name" value="ATPase_AAA_core"/>
</dbReference>
<feature type="compositionally biased region" description="Basic and acidic residues" evidence="1">
    <location>
        <begin position="19"/>
        <end position="41"/>
    </location>
</feature>
<gene>
    <name evidence="3" type="ORF">CLO192961_LOCUS300515</name>
</gene>
<evidence type="ECO:0000313" key="3">
    <source>
        <dbReference type="EMBL" id="VUC31206.1"/>
    </source>
</evidence>
<organism evidence="3 4">
    <name type="scientific">Bionectria ochroleuca</name>
    <name type="common">Gliocladium roseum</name>
    <dbReference type="NCBI Taxonomy" id="29856"/>
    <lineage>
        <taxon>Eukaryota</taxon>
        <taxon>Fungi</taxon>
        <taxon>Dikarya</taxon>
        <taxon>Ascomycota</taxon>
        <taxon>Pezizomycotina</taxon>
        <taxon>Sordariomycetes</taxon>
        <taxon>Hypocreomycetidae</taxon>
        <taxon>Hypocreales</taxon>
        <taxon>Bionectriaceae</taxon>
        <taxon>Clonostachys</taxon>
    </lineage>
</organism>
<dbReference type="CDD" id="cd19481">
    <property type="entry name" value="RecA-like_protease"/>
    <property type="match status" value="1"/>
</dbReference>
<feature type="compositionally biased region" description="Basic residues" evidence="1">
    <location>
        <begin position="1"/>
        <end position="12"/>
    </location>
</feature>
<comment type="caution">
    <text evidence="3">The sequence shown here is derived from an EMBL/GenBank/DDBJ whole genome shotgun (WGS) entry which is preliminary data.</text>
</comment>
<dbReference type="InterPro" id="IPR003593">
    <property type="entry name" value="AAA+_ATPase"/>
</dbReference>
<dbReference type="Pfam" id="PF22942">
    <property type="entry name" value="DUF7025"/>
    <property type="match status" value="1"/>
</dbReference>
<reference evidence="3 4" key="1">
    <citation type="submission" date="2019-06" db="EMBL/GenBank/DDBJ databases">
        <authorList>
            <person name="Broberg M."/>
        </authorList>
    </citation>
    <scope>NUCLEOTIDE SEQUENCE [LARGE SCALE GENOMIC DNA]</scope>
</reference>
<dbReference type="Gene3D" id="3.40.50.300">
    <property type="entry name" value="P-loop containing nucleotide triphosphate hydrolases"/>
    <property type="match status" value="1"/>
</dbReference>
<evidence type="ECO:0000313" key="4">
    <source>
        <dbReference type="Proteomes" id="UP000766486"/>
    </source>
</evidence>
<dbReference type="EMBL" id="CABFNS010000830">
    <property type="protein sequence ID" value="VUC31206.1"/>
    <property type="molecule type" value="Genomic_DNA"/>
</dbReference>
<dbReference type="Pfam" id="PF23232">
    <property type="entry name" value="AAA_lid_13"/>
    <property type="match status" value="1"/>
</dbReference>
<proteinExistence type="predicted"/>
<dbReference type="PANTHER" id="PTHR46411:SF2">
    <property type="entry name" value="AAA+ ATPASE DOMAIN-CONTAINING PROTEIN"/>
    <property type="match status" value="1"/>
</dbReference>
<sequence>MRRYPNSNHRRPQGSPEGRAFHDGPRSRRRGGHDDGYSDEAHSEEDDLRSSSASGTERRKPRPPAAQSRERNRPFQRITTIDWRAELCRILEFSTDVSDGEILDHLEASLQELKDARLRLGSKSTVGPPRAEILYTINCAKSSRSSSALYRELHDSSETAQDGTHLIGRVAVTNLELHLERNKDIAFIVYKDFECCGNESKIRQQEDDYDTLDMYSPMLKDESIAFVSGAMIDALSLLARHAWRGSQHPEFMESIHKTKNKKTDEISDNNPDKVTYPYLWWFHSRQDIKEAMEQIDREYVPYLAAFKDYVEHRMSPEWSRVDKLMSRNKIKAKYLRYLYPPGELIVSNPECDPELELRGFEVSDTVTKKEKEKLGNRIKVWEWKFDGNFQNNFKYLPLTTLPSEKEAFEIKSLQFYPKRFATREIVETLRARGKFFWRCRYRNYVSSKKNGGSDVHSSAESSRYMIDMETYKRMHPNMATNLRDDLGKETMEQDEPPLGDKFYMCLPVHIIGFNMQNKEWVTLEVQHLEDVRWNKKAFEYLVINKETKELIRAVVSNQLSVQSKTDLIEGKGSGLFMLLHGGPGTGKTLTAESVAEIAQRPLYRVTCGDIGTRAEEVEKYLASVLLLGSTWKCVVLLDEADVFLEQRSLLNLERNALVSVFLRVLEYYNGILILTSNRVGTFDEAFKSRIQLSLHYKNLDQHQRREIWKNFIWHLDEFQQSLEAGLTESQRHTKVGYGIDVEDLNKNLEELSKPTLNGRDIRNALSTARQLALYRQQPLQYSHLQIVMGEVQKFDDYLREVHNGYSEDDIQRARETR</sequence>